<dbReference type="EMBL" id="BAABBB010000026">
    <property type="protein sequence ID" value="GAA3548854.1"/>
    <property type="molecule type" value="Genomic_DNA"/>
</dbReference>
<feature type="transmembrane region" description="Helical" evidence="2">
    <location>
        <begin position="83"/>
        <end position="101"/>
    </location>
</feature>
<evidence type="ECO:0000256" key="1">
    <source>
        <dbReference type="SAM" id="MobiDB-lite"/>
    </source>
</evidence>
<gene>
    <name evidence="3" type="ORF">GCM10022263_39750</name>
</gene>
<keyword evidence="2" id="KW-0812">Transmembrane</keyword>
<comment type="caution">
    <text evidence="3">The sequence shown here is derived from an EMBL/GenBank/DDBJ whole genome shotgun (WGS) entry which is preliminary data.</text>
</comment>
<dbReference type="Proteomes" id="UP001500301">
    <property type="component" value="Unassembled WGS sequence"/>
</dbReference>
<proteinExistence type="predicted"/>
<evidence type="ECO:0000256" key="2">
    <source>
        <dbReference type="SAM" id="Phobius"/>
    </source>
</evidence>
<keyword evidence="2" id="KW-0472">Membrane</keyword>
<dbReference type="RefSeq" id="WP_218234893.1">
    <property type="nucleotide sequence ID" value="NZ_BAABBB010000026.1"/>
</dbReference>
<keyword evidence="2" id="KW-1133">Transmembrane helix</keyword>
<reference evidence="4" key="1">
    <citation type="journal article" date="2019" name="Int. J. Syst. Evol. Microbiol.">
        <title>The Global Catalogue of Microorganisms (GCM) 10K type strain sequencing project: providing services to taxonomists for standard genome sequencing and annotation.</title>
        <authorList>
            <consortium name="The Broad Institute Genomics Platform"/>
            <consortium name="The Broad Institute Genome Sequencing Center for Infectious Disease"/>
            <person name="Wu L."/>
            <person name="Ma J."/>
        </authorList>
    </citation>
    <scope>NUCLEOTIDE SEQUENCE [LARGE SCALE GENOMIC DNA]</scope>
    <source>
        <strain evidence="4">JCM 17460</strain>
    </source>
</reference>
<keyword evidence="4" id="KW-1185">Reference proteome</keyword>
<organism evidence="3 4">
    <name type="scientific">Nocardioides daeguensis</name>
    <dbReference type="NCBI Taxonomy" id="908359"/>
    <lineage>
        <taxon>Bacteria</taxon>
        <taxon>Bacillati</taxon>
        <taxon>Actinomycetota</taxon>
        <taxon>Actinomycetes</taxon>
        <taxon>Propionibacteriales</taxon>
        <taxon>Nocardioidaceae</taxon>
        <taxon>Nocardioides</taxon>
    </lineage>
</organism>
<sequence length="265" mass="27177">MNDATEPLTPAREEAIRRALADAGGPVPMPGDVAARIDDVIADLAAERTSGTRPLGGVHASHPEAVVVPLDAAARRRRRRVRMLLGAAAAVAVVSVGVGMVSDHQSQDDMTAAHDAAHDESARDSAGVAGTAGALDEAAKTAPEAAAPTRDDAAGAPSVEAQRVPTDQPVREVRAAHLREDLVALQRADLPHPREVDYSGATLTSPAGFMCDPADFGPGYLVGVQYDGKPAVVAFRLPVGSTQVAEVLACGTGDVIHSTTLAATD</sequence>
<accession>A0ABP6WCI5</accession>
<evidence type="ECO:0008006" key="5">
    <source>
        <dbReference type="Google" id="ProtNLM"/>
    </source>
</evidence>
<protein>
    <recommendedName>
        <fullName evidence="5">Anti-sigma factor</fullName>
    </recommendedName>
</protein>
<evidence type="ECO:0000313" key="3">
    <source>
        <dbReference type="EMBL" id="GAA3548854.1"/>
    </source>
</evidence>
<feature type="compositionally biased region" description="Basic and acidic residues" evidence="1">
    <location>
        <begin position="105"/>
        <end position="123"/>
    </location>
</feature>
<feature type="region of interest" description="Disordered" evidence="1">
    <location>
        <begin position="105"/>
        <end position="164"/>
    </location>
</feature>
<evidence type="ECO:0000313" key="4">
    <source>
        <dbReference type="Proteomes" id="UP001500301"/>
    </source>
</evidence>
<name>A0ABP6WCI5_9ACTN</name>